<gene>
    <name evidence="13" type="ORF">GCM10008905_09020</name>
</gene>
<dbReference type="SUPFAM" id="SSF52172">
    <property type="entry name" value="CheY-like"/>
    <property type="match status" value="1"/>
</dbReference>
<dbReference type="InterPro" id="IPR018060">
    <property type="entry name" value="HTH_AraC"/>
</dbReference>
<reference evidence="14" key="1">
    <citation type="journal article" date="2019" name="Int. J. Syst. Evol. Microbiol.">
        <title>The Global Catalogue of Microorganisms (GCM) 10K type strain sequencing project: providing services to taxonomists for standard genome sequencing and annotation.</title>
        <authorList>
            <consortium name="The Broad Institute Genomics Platform"/>
            <consortium name="The Broad Institute Genome Sequencing Center for Infectious Disease"/>
            <person name="Wu L."/>
            <person name="Ma J."/>
        </authorList>
    </citation>
    <scope>NUCLEOTIDE SEQUENCE [LARGE SCALE GENOMIC DNA]</scope>
    <source>
        <strain evidence="14">JCM 1405</strain>
    </source>
</reference>
<dbReference type="InterPro" id="IPR020449">
    <property type="entry name" value="Tscrpt_reg_AraC-type_HTH"/>
</dbReference>
<feature type="modified residue" description="4-aspartylphosphate" evidence="10">
    <location>
        <position position="55"/>
    </location>
</feature>
<accession>A0ABP3U299</accession>
<evidence type="ECO:0000256" key="3">
    <source>
        <dbReference type="ARBA" id="ARBA00022490"/>
    </source>
</evidence>
<dbReference type="Gene3D" id="1.10.10.60">
    <property type="entry name" value="Homeodomain-like"/>
    <property type="match status" value="2"/>
</dbReference>
<evidence type="ECO:0000259" key="12">
    <source>
        <dbReference type="PROSITE" id="PS50110"/>
    </source>
</evidence>
<protein>
    <recommendedName>
        <fullName evidence="2">Stage 0 sporulation protein A homolog</fullName>
    </recommendedName>
</protein>
<keyword evidence="14" id="KW-1185">Reference proteome</keyword>
<keyword evidence="8" id="KW-0804">Transcription</keyword>
<keyword evidence="6" id="KW-0805">Transcription regulation</keyword>
<evidence type="ECO:0000256" key="4">
    <source>
        <dbReference type="ARBA" id="ARBA00022553"/>
    </source>
</evidence>
<dbReference type="SMART" id="SM00448">
    <property type="entry name" value="REC"/>
    <property type="match status" value="1"/>
</dbReference>
<keyword evidence="7" id="KW-0238">DNA-binding</keyword>
<dbReference type="RefSeq" id="WP_343767123.1">
    <property type="nucleotide sequence ID" value="NZ_BAAACF010000001.1"/>
</dbReference>
<evidence type="ECO:0000259" key="11">
    <source>
        <dbReference type="PROSITE" id="PS01124"/>
    </source>
</evidence>
<evidence type="ECO:0000313" key="13">
    <source>
        <dbReference type="EMBL" id="GAA0720143.1"/>
    </source>
</evidence>
<dbReference type="Proteomes" id="UP001500339">
    <property type="component" value="Unassembled WGS sequence"/>
</dbReference>
<evidence type="ECO:0000256" key="1">
    <source>
        <dbReference type="ARBA" id="ARBA00004496"/>
    </source>
</evidence>
<dbReference type="PRINTS" id="PR00032">
    <property type="entry name" value="HTHARAC"/>
</dbReference>
<evidence type="ECO:0000256" key="8">
    <source>
        <dbReference type="ARBA" id="ARBA00023163"/>
    </source>
</evidence>
<dbReference type="PANTHER" id="PTHR42713">
    <property type="entry name" value="HISTIDINE KINASE-RELATED"/>
    <property type="match status" value="1"/>
</dbReference>
<evidence type="ECO:0000313" key="14">
    <source>
        <dbReference type="Proteomes" id="UP001500339"/>
    </source>
</evidence>
<feature type="domain" description="Response regulatory" evidence="12">
    <location>
        <begin position="3"/>
        <end position="120"/>
    </location>
</feature>
<comment type="caution">
    <text evidence="13">The sequence shown here is derived from an EMBL/GenBank/DDBJ whole genome shotgun (WGS) entry which is preliminary data.</text>
</comment>
<evidence type="ECO:0000256" key="10">
    <source>
        <dbReference type="PROSITE-ProRule" id="PRU00169"/>
    </source>
</evidence>
<dbReference type="CDD" id="cd17536">
    <property type="entry name" value="REC_YesN-like"/>
    <property type="match status" value="1"/>
</dbReference>
<dbReference type="InterPro" id="IPR051552">
    <property type="entry name" value="HptR"/>
</dbReference>
<proteinExistence type="predicted"/>
<evidence type="ECO:0000256" key="5">
    <source>
        <dbReference type="ARBA" id="ARBA00023012"/>
    </source>
</evidence>
<dbReference type="InterPro" id="IPR009057">
    <property type="entry name" value="Homeodomain-like_sf"/>
</dbReference>
<keyword evidence="3" id="KW-0963">Cytoplasm</keyword>
<comment type="subcellular location">
    <subcellularLocation>
        <location evidence="1">Cytoplasm</location>
    </subcellularLocation>
</comment>
<dbReference type="InterPro" id="IPR018062">
    <property type="entry name" value="HTH_AraC-typ_CS"/>
</dbReference>
<evidence type="ECO:0000256" key="9">
    <source>
        <dbReference type="ARBA" id="ARBA00024867"/>
    </source>
</evidence>
<evidence type="ECO:0000256" key="6">
    <source>
        <dbReference type="ARBA" id="ARBA00023015"/>
    </source>
</evidence>
<dbReference type="PROSITE" id="PS00041">
    <property type="entry name" value="HTH_ARAC_FAMILY_1"/>
    <property type="match status" value="1"/>
</dbReference>
<feature type="domain" description="HTH araC/xylS-type" evidence="11">
    <location>
        <begin position="177"/>
        <end position="275"/>
    </location>
</feature>
<dbReference type="InterPro" id="IPR001789">
    <property type="entry name" value="Sig_transdc_resp-reg_receiver"/>
</dbReference>
<dbReference type="Pfam" id="PF12833">
    <property type="entry name" value="HTH_18"/>
    <property type="match status" value="1"/>
</dbReference>
<organism evidence="13 14">
    <name type="scientific">Clostridium malenominatum</name>
    <dbReference type="NCBI Taxonomy" id="1539"/>
    <lineage>
        <taxon>Bacteria</taxon>
        <taxon>Bacillati</taxon>
        <taxon>Bacillota</taxon>
        <taxon>Clostridia</taxon>
        <taxon>Eubacteriales</taxon>
        <taxon>Clostridiaceae</taxon>
        <taxon>Clostridium</taxon>
    </lineage>
</organism>
<keyword evidence="4 10" id="KW-0597">Phosphoprotein</keyword>
<dbReference type="EMBL" id="BAAACF010000001">
    <property type="protein sequence ID" value="GAA0720143.1"/>
    <property type="molecule type" value="Genomic_DNA"/>
</dbReference>
<dbReference type="PROSITE" id="PS01124">
    <property type="entry name" value="HTH_ARAC_FAMILY_2"/>
    <property type="match status" value="1"/>
</dbReference>
<name>A0ABP3U299_9CLOT</name>
<keyword evidence="5" id="KW-0902">Two-component regulatory system</keyword>
<dbReference type="SMART" id="SM00342">
    <property type="entry name" value="HTH_ARAC"/>
    <property type="match status" value="1"/>
</dbReference>
<sequence length="277" mass="32026">MTRVIIADDEVRICKLIMKLVDWDKIGMNIVGTAHDGVETLEIIEREKPDIVITDIRMPGYDGLDMIEKAKIINKDLEFIIISGYSDFEYAKKAIGYGVKDYLLKPINQEELLNALLKVKEDIIRKKDYIHLENEYKSSLKNHGDIIRKPLLDNPMAAGENNFENHVVEGVNSSQMNRAKKYVQDNYMNSITLEDVGAYIGFNPSYFSSLFKKETGFSFVEYLSKIRVEKAKELLKESDLRVQDICVMVGYSDVKYFSKLFIKYTGLKPKEYRKIFI</sequence>
<dbReference type="Gene3D" id="3.40.50.2300">
    <property type="match status" value="1"/>
</dbReference>
<evidence type="ECO:0000256" key="2">
    <source>
        <dbReference type="ARBA" id="ARBA00018672"/>
    </source>
</evidence>
<evidence type="ECO:0000256" key="7">
    <source>
        <dbReference type="ARBA" id="ARBA00023125"/>
    </source>
</evidence>
<dbReference type="SUPFAM" id="SSF46689">
    <property type="entry name" value="Homeodomain-like"/>
    <property type="match status" value="2"/>
</dbReference>
<dbReference type="PROSITE" id="PS50110">
    <property type="entry name" value="RESPONSE_REGULATORY"/>
    <property type="match status" value="1"/>
</dbReference>
<comment type="function">
    <text evidence="9">May play the central regulatory role in sporulation. It may be an element of the effector pathway responsible for the activation of sporulation genes in response to nutritional stress. Spo0A may act in concert with spo0H (a sigma factor) to control the expression of some genes that are critical to the sporulation process.</text>
</comment>
<dbReference type="InterPro" id="IPR011006">
    <property type="entry name" value="CheY-like_superfamily"/>
</dbReference>
<dbReference type="PANTHER" id="PTHR42713:SF3">
    <property type="entry name" value="TRANSCRIPTIONAL REGULATORY PROTEIN HPTR"/>
    <property type="match status" value="1"/>
</dbReference>
<dbReference type="Pfam" id="PF00072">
    <property type="entry name" value="Response_reg"/>
    <property type="match status" value="1"/>
</dbReference>